<gene>
    <name evidence="1" type="ORF">F5144DRAFT_263737</name>
</gene>
<protein>
    <submittedName>
        <fullName evidence="1">Uncharacterized protein</fullName>
    </submittedName>
</protein>
<evidence type="ECO:0000313" key="1">
    <source>
        <dbReference type="EMBL" id="KAH6632809.1"/>
    </source>
</evidence>
<comment type="caution">
    <text evidence="1">The sequence shown here is derived from an EMBL/GenBank/DDBJ whole genome shotgun (WGS) entry which is preliminary data.</text>
</comment>
<reference evidence="1 2" key="1">
    <citation type="journal article" date="2021" name="Nat. Commun.">
        <title>Genetic determinants of endophytism in the Arabidopsis root mycobiome.</title>
        <authorList>
            <person name="Mesny F."/>
            <person name="Miyauchi S."/>
            <person name="Thiergart T."/>
            <person name="Pickel B."/>
            <person name="Atanasova L."/>
            <person name="Karlsson M."/>
            <person name="Huettel B."/>
            <person name="Barry K.W."/>
            <person name="Haridas S."/>
            <person name="Chen C."/>
            <person name="Bauer D."/>
            <person name="Andreopoulos W."/>
            <person name="Pangilinan J."/>
            <person name="LaButti K."/>
            <person name="Riley R."/>
            <person name="Lipzen A."/>
            <person name="Clum A."/>
            <person name="Drula E."/>
            <person name="Henrissat B."/>
            <person name="Kohler A."/>
            <person name="Grigoriev I.V."/>
            <person name="Martin F.M."/>
            <person name="Hacquard S."/>
        </authorList>
    </citation>
    <scope>NUCLEOTIDE SEQUENCE [LARGE SCALE GENOMIC DNA]</scope>
    <source>
        <strain evidence="1 2">MPI-SDFR-AT-0079</strain>
    </source>
</reference>
<accession>A0ACB7P9A9</accession>
<dbReference type="Proteomes" id="UP000724584">
    <property type="component" value="Unassembled WGS sequence"/>
</dbReference>
<sequence length="244" mass="27636">MLTLARCPVDETSLETSDRGLDFRILQQDFRLFHAPLLTPTRVLDLKAGSGYWADKVALCAESSHVLGRDIAPTQSATDPNCTFEFDNVNWNCKRDWEAFDLIYGSKLLGNITDWPRLFRKCFESLAPGGFFELCDTPFNYKGDDEAIASGNSVSRHTHGLGDKIGCSFFITPGMYTHHMVAAGFVDICEKWETVEVTEFVLHDVECVLRLVWYLEGLDDEEIRARLADWRGRLEAEASNVQVR</sequence>
<dbReference type="EMBL" id="JAGIZQ010000004">
    <property type="protein sequence ID" value="KAH6632809.1"/>
    <property type="molecule type" value="Genomic_DNA"/>
</dbReference>
<organism evidence="1 2">
    <name type="scientific">Chaetomium tenue</name>
    <dbReference type="NCBI Taxonomy" id="1854479"/>
    <lineage>
        <taxon>Eukaryota</taxon>
        <taxon>Fungi</taxon>
        <taxon>Dikarya</taxon>
        <taxon>Ascomycota</taxon>
        <taxon>Pezizomycotina</taxon>
        <taxon>Sordariomycetes</taxon>
        <taxon>Sordariomycetidae</taxon>
        <taxon>Sordariales</taxon>
        <taxon>Chaetomiaceae</taxon>
        <taxon>Chaetomium</taxon>
    </lineage>
</organism>
<name>A0ACB7P9A9_9PEZI</name>
<keyword evidence="2" id="KW-1185">Reference proteome</keyword>
<proteinExistence type="predicted"/>
<evidence type="ECO:0000313" key="2">
    <source>
        <dbReference type="Proteomes" id="UP000724584"/>
    </source>
</evidence>